<protein>
    <submittedName>
        <fullName evidence="2">DJ-1/PfpI family protein</fullName>
    </submittedName>
</protein>
<sequence>MKVAFIIFNQMTALDLIGAYDAITRLKSMNILPDLEWDMCSYTQDIADDKGLAFIPTKVGMPLAAYDLIYVPGGFGTRTLQYDSGFIEWLRTSQSAKLKVSVCTGALLLGAAGFLFDKCATTHPNAFEELAPYCKTVHDSRIVDEGDVVTGRGVSSSIDLGLFLVERLAGKDARIKIAKQMDYPYHC</sequence>
<dbReference type="RefSeq" id="WP_225251354.1">
    <property type="nucleotide sequence ID" value="NZ_JAIWIU010000117.1"/>
</dbReference>
<dbReference type="Gene3D" id="3.40.50.880">
    <property type="match status" value="1"/>
</dbReference>
<reference evidence="3" key="1">
    <citation type="submission" date="2023-07" db="EMBL/GenBank/DDBJ databases">
        <title>Molecular identification of indigenous halophilic bacteria isolated from red sea cost, biodegradation of synthetic dyes and assessment of degraded metabolite toxicity.</title>
        <authorList>
            <person name="Chaieb K."/>
            <person name="Altayb H.N."/>
        </authorList>
    </citation>
    <scope>NUCLEOTIDE SEQUENCE [LARGE SCALE GENOMIC DNA]</scope>
    <source>
        <strain evidence="3">K20</strain>
    </source>
</reference>
<dbReference type="InterPro" id="IPR052158">
    <property type="entry name" value="INH-QAR"/>
</dbReference>
<name>A0ABS7YPW6_9VIBR</name>
<comment type="caution">
    <text evidence="2">The sequence shown here is derived from an EMBL/GenBank/DDBJ whole genome shotgun (WGS) entry which is preliminary data.</text>
</comment>
<evidence type="ECO:0000313" key="2">
    <source>
        <dbReference type="EMBL" id="MCA2017701.1"/>
    </source>
</evidence>
<dbReference type="InterPro" id="IPR002818">
    <property type="entry name" value="DJ-1/PfpI"/>
</dbReference>
<gene>
    <name evidence="2" type="ORF">LDJ79_16375</name>
</gene>
<dbReference type="PANTHER" id="PTHR43130">
    <property type="entry name" value="ARAC-FAMILY TRANSCRIPTIONAL REGULATOR"/>
    <property type="match status" value="1"/>
</dbReference>
<dbReference type="InterPro" id="IPR029062">
    <property type="entry name" value="Class_I_gatase-like"/>
</dbReference>
<dbReference type="EMBL" id="JAIWIU010000117">
    <property type="protein sequence ID" value="MCA2017701.1"/>
    <property type="molecule type" value="Genomic_DNA"/>
</dbReference>
<dbReference type="PANTHER" id="PTHR43130:SF2">
    <property type="entry name" value="DJ-1_PFPI DOMAIN-CONTAINING PROTEIN"/>
    <property type="match status" value="1"/>
</dbReference>
<keyword evidence="3" id="KW-1185">Reference proteome</keyword>
<dbReference type="Proteomes" id="UP001199044">
    <property type="component" value="Unassembled WGS sequence"/>
</dbReference>
<accession>A0ABS7YPW6</accession>
<evidence type="ECO:0000259" key="1">
    <source>
        <dbReference type="Pfam" id="PF01965"/>
    </source>
</evidence>
<organism evidence="2 3">
    <name type="scientific">Vibrio tritonius</name>
    <dbReference type="NCBI Taxonomy" id="1435069"/>
    <lineage>
        <taxon>Bacteria</taxon>
        <taxon>Pseudomonadati</taxon>
        <taxon>Pseudomonadota</taxon>
        <taxon>Gammaproteobacteria</taxon>
        <taxon>Vibrionales</taxon>
        <taxon>Vibrionaceae</taxon>
        <taxon>Vibrio</taxon>
    </lineage>
</organism>
<dbReference type="SUPFAM" id="SSF52317">
    <property type="entry name" value="Class I glutamine amidotransferase-like"/>
    <property type="match status" value="1"/>
</dbReference>
<feature type="domain" description="DJ-1/PfpI" evidence="1">
    <location>
        <begin position="1"/>
        <end position="166"/>
    </location>
</feature>
<proteinExistence type="predicted"/>
<dbReference type="Pfam" id="PF01965">
    <property type="entry name" value="DJ-1_PfpI"/>
    <property type="match status" value="1"/>
</dbReference>
<dbReference type="CDD" id="cd03139">
    <property type="entry name" value="GATase1_PfpI_2"/>
    <property type="match status" value="1"/>
</dbReference>
<evidence type="ECO:0000313" key="3">
    <source>
        <dbReference type="Proteomes" id="UP001199044"/>
    </source>
</evidence>